<keyword evidence="3" id="KW-0813">Transport</keyword>
<dbReference type="EMBL" id="VFPD01000001">
    <property type="protein sequence ID" value="TQM21173.1"/>
    <property type="molecule type" value="Genomic_DNA"/>
</dbReference>
<evidence type="ECO:0000256" key="10">
    <source>
        <dbReference type="ARBA" id="ARBA00023004"/>
    </source>
</evidence>
<keyword evidence="10 13" id="KW-0408">Iron</keyword>
<comment type="caution">
    <text evidence="15">The sequence shown here is derived from an EMBL/GenBank/DDBJ whole genome shotgun (WGS) entry which is preliminary data.</text>
</comment>
<proteinExistence type="predicted"/>
<dbReference type="PANTHER" id="PTHR30600:SF10">
    <property type="entry name" value="BLL6722 PROTEIN"/>
    <property type="match status" value="1"/>
</dbReference>
<dbReference type="PANTHER" id="PTHR30600">
    <property type="entry name" value="CYTOCHROME C PEROXIDASE-RELATED"/>
    <property type="match status" value="1"/>
</dbReference>
<dbReference type="FunFam" id="1.10.760.10:FF:000019">
    <property type="entry name" value="Di-heme cytochrome C peroxidase"/>
    <property type="match status" value="1"/>
</dbReference>
<dbReference type="GO" id="GO:0020037">
    <property type="term" value="F:heme binding"/>
    <property type="evidence" value="ECO:0007669"/>
    <property type="project" value="InterPro"/>
</dbReference>
<dbReference type="InterPro" id="IPR036909">
    <property type="entry name" value="Cyt_c-like_dom_sf"/>
</dbReference>
<dbReference type="GO" id="GO:0046872">
    <property type="term" value="F:metal ion binding"/>
    <property type="evidence" value="ECO:0007669"/>
    <property type="project" value="UniProtKB-KW"/>
</dbReference>
<comment type="pathway">
    <text evidence="2">One-carbon metabolism; methylamine degradation.</text>
</comment>
<evidence type="ECO:0000256" key="3">
    <source>
        <dbReference type="ARBA" id="ARBA00022448"/>
    </source>
</evidence>
<keyword evidence="5 13" id="KW-0479">Metal-binding</keyword>
<keyword evidence="7" id="KW-0574">Periplasm</keyword>
<keyword evidence="9" id="KW-0560">Oxidoreductase</keyword>
<gene>
    <name evidence="15" type="ORF">FB551_0855</name>
</gene>
<keyword evidence="6" id="KW-0732">Signal</keyword>
<comment type="function">
    <text evidence="11">Involved in methylamine metabolism. Essential for the maturation of the beta subunit of MADH, presumably via a step in the biosynthesis of tryptophan tryptophylquinone (TTQ), the cofactor of MADH.</text>
</comment>
<feature type="domain" description="Cytochrome c" evidence="14">
    <location>
        <begin position="77"/>
        <end position="185"/>
    </location>
</feature>
<dbReference type="InterPro" id="IPR009056">
    <property type="entry name" value="Cyt_c-like_dom"/>
</dbReference>
<keyword evidence="15" id="KW-0575">Peroxidase</keyword>
<dbReference type="GO" id="GO:0004130">
    <property type="term" value="F:cytochrome-c peroxidase activity"/>
    <property type="evidence" value="ECO:0007669"/>
    <property type="project" value="TreeGrafter"/>
</dbReference>
<dbReference type="InterPro" id="IPR051395">
    <property type="entry name" value="Cytochrome_c_Peroxidase/MauG"/>
</dbReference>
<comment type="subcellular location">
    <subcellularLocation>
        <location evidence="1">Periplasm</location>
    </subcellularLocation>
</comment>
<organism evidence="15 16">
    <name type="scientific">Chryseobacterium aquifrigidense</name>
    <dbReference type="NCBI Taxonomy" id="558021"/>
    <lineage>
        <taxon>Bacteria</taxon>
        <taxon>Pseudomonadati</taxon>
        <taxon>Bacteroidota</taxon>
        <taxon>Flavobacteriia</taxon>
        <taxon>Flavobacteriales</taxon>
        <taxon>Weeksellaceae</taxon>
        <taxon>Chryseobacterium group</taxon>
        <taxon>Chryseobacterium</taxon>
    </lineage>
</organism>
<keyword evidence="16" id="KW-1185">Reference proteome</keyword>
<evidence type="ECO:0000256" key="12">
    <source>
        <dbReference type="ARBA" id="ARBA00073576"/>
    </source>
</evidence>
<keyword evidence="4 13" id="KW-0349">Heme</keyword>
<accession>A0A543EHX6</accession>
<evidence type="ECO:0000313" key="16">
    <source>
        <dbReference type="Proteomes" id="UP000316437"/>
    </source>
</evidence>
<dbReference type="GO" id="GO:0042597">
    <property type="term" value="C:periplasmic space"/>
    <property type="evidence" value="ECO:0007669"/>
    <property type="project" value="UniProtKB-SubCell"/>
</dbReference>
<dbReference type="Gene3D" id="1.10.760.10">
    <property type="entry name" value="Cytochrome c-like domain"/>
    <property type="match status" value="2"/>
</dbReference>
<dbReference type="InterPro" id="IPR004852">
    <property type="entry name" value="Di-haem_cyt_c_peroxidsae"/>
</dbReference>
<evidence type="ECO:0000313" key="15">
    <source>
        <dbReference type="EMBL" id="TQM21173.1"/>
    </source>
</evidence>
<evidence type="ECO:0000256" key="7">
    <source>
        <dbReference type="ARBA" id="ARBA00022764"/>
    </source>
</evidence>
<evidence type="ECO:0000256" key="9">
    <source>
        <dbReference type="ARBA" id="ARBA00023002"/>
    </source>
</evidence>
<evidence type="ECO:0000256" key="2">
    <source>
        <dbReference type="ARBA" id="ARBA00004856"/>
    </source>
</evidence>
<evidence type="ECO:0000256" key="5">
    <source>
        <dbReference type="ARBA" id="ARBA00022723"/>
    </source>
</evidence>
<evidence type="ECO:0000259" key="14">
    <source>
        <dbReference type="PROSITE" id="PS51007"/>
    </source>
</evidence>
<evidence type="ECO:0000256" key="13">
    <source>
        <dbReference type="PROSITE-ProRule" id="PRU00433"/>
    </source>
</evidence>
<feature type="domain" description="Cytochrome c" evidence="14">
    <location>
        <begin position="229"/>
        <end position="366"/>
    </location>
</feature>
<dbReference type="PROSITE" id="PS51007">
    <property type="entry name" value="CYTC"/>
    <property type="match status" value="2"/>
</dbReference>
<dbReference type="Proteomes" id="UP000316437">
    <property type="component" value="Unassembled WGS sequence"/>
</dbReference>
<evidence type="ECO:0000256" key="8">
    <source>
        <dbReference type="ARBA" id="ARBA00022982"/>
    </source>
</evidence>
<evidence type="ECO:0000256" key="11">
    <source>
        <dbReference type="ARBA" id="ARBA00058991"/>
    </source>
</evidence>
<dbReference type="Pfam" id="PF03150">
    <property type="entry name" value="CCP_MauG"/>
    <property type="match status" value="1"/>
</dbReference>
<name>A0A543EHX6_9FLAO</name>
<sequence length="380" mass="44054">MMIKFSDIKLVVVLAGISLFFMQHTLQKYQVDYGEAVEQYKKPVKYWPKPTVDTGVNWKEFEAIEWDSNYYDTQELPEVMLGKKLFFDPKLSSSSQVSCSSCHNPELGWGDGQEVALGTDHLQGKRNTQSLFNIADRHSYFWDGRAKTLEEQLVGPISAHNEMNMKPEKLAGKLSKVKEYRQIFKEVYHTDKITFDKIAKALATFQRTIRSQPSKLDKFIKGDYKAMSDKEIYGMHLFRTKARCMNCHYGKNLTDESFHNIGLTYYKREYEDLGLYHITKNSDDTGKFKTPSLRDLDYTAPWMHNGLMDDMHGIVSLYNSGMQMINPTPEEKKVDPNFPVTDHLIKPLHLNEQEMDAIVAFLKSMSGSYYKMPRPEIPRK</sequence>
<protein>
    <recommendedName>
        <fullName evidence="12">Methylamine utilization protein MauG</fullName>
    </recommendedName>
</protein>
<reference evidence="15 16" key="1">
    <citation type="submission" date="2019-06" db="EMBL/GenBank/DDBJ databases">
        <title>Sorghum-associated microbial communities from plants grown in Nebraska, USA.</title>
        <authorList>
            <person name="Schachtman D."/>
        </authorList>
    </citation>
    <scope>NUCLEOTIDE SEQUENCE [LARGE SCALE GENOMIC DNA]</scope>
    <source>
        <strain evidence="15 16">110</strain>
    </source>
</reference>
<dbReference type="GO" id="GO:0009055">
    <property type="term" value="F:electron transfer activity"/>
    <property type="evidence" value="ECO:0007669"/>
    <property type="project" value="InterPro"/>
</dbReference>
<dbReference type="AlphaFoldDB" id="A0A543EHX6"/>
<evidence type="ECO:0000256" key="6">
    <source>
        <dbReference type="ARBA" id="ARBA00022729"/>
    </source>
</evidence>
<keyword evidence="8" id="KW-0249">Electron transport</keyword>
<dbReference type="SUPFAM" id="SSF46626">
    <property type="entry name" value="Cytochrome c"/>
    <property type="match status" value="2"/>
</dbReference>
<evidence type="ECO:0000256" key="1">
    <source>
        <dbReference type="ARBA" id="ARBA00004418"/>
    </source>
</evidence>
<evidence type="ECO:0000256" key="4">
    <source>
        <dbReference type="ARBA" id="ARBA00022617"/>
    </source>
</evidence>